<dbReference type="AlphaFoldDB" id="A0A1I3PBP5"/>
<proteinExistence type="predicted"/>
<accession>A0A1I3PBP5</accession>
<organism evidence="1 2">
    <name type="scientific">Thermoflavimicrobium dichotomicum</name>
    <dbReference type="NCBI Taxonomy" id="46223"/>
    <lineage>
        <taxon>Bacteria</taxon>
        <taxon>Bacillati</taxon>
        <taxon>Bacillota</taxon>
        <taxon>Bacilli</taxon>
        <taxon>Bacillales</taxon>
        <taxon>Thermoactinomycetaceae</taxon>
        <taxon>Thermoflavimicrobium</taxon>
    </lineage>
</organism>
<sequence>MIFNILKLIQLVQLRLILKNLVVGWCMGEHIFLLYYCPRKAHMFTRIIAVRSTLKIAFLDIGWA</sequence>
<protein>
    <submittedName>
        <fullName evidence="1">Uncharacterized protein</fullName>
    </submittedName>
</protein>
<dbReference type="Proteomes" id="UP000199545">
    <property type="component" value="Unassembled WGS sequence"/>
</dbReference>
<evidence type="ECO:0000313" key="2">
    <source>
        <dbReference type="Proteomes" id="UP000199545"/>
    </source>
</evidence>
<keyword evidence="2" id="KW-1185">Reference proteome</keyword>
<evidence type="ECO:0000313" key="1">
    <source>
        <dbReference type="EMBL" id="SFJ18849.1"/>
    </source>
</evidence>
<reference evidence="1 2" key="1">
    <citation type="submission" date="2016-10" db="EMBL/GenBank/DDBJ databases">
        <authorList>
            <person name="de Groot N.N."/>
        </authorList>
    </citation>
    <scope>NUCLEOTIDE SEQUENCE [LARGE SCALE GENOMIC DNA]</scope>
    <source>
        <strain evidence="1 2">DSM 44778</strain>
    </source>
</reference>
<name>A0A1I3PBP5_9BACL</name>
<gene>
    <name evidence="1" type="ORF">SAMN05421852_105167</name>
</gene>
<dbReference type="EMBL" id="FORR01000005">
    <property type="protein sequence ID" value="SFJ18849.1"/>
    <property type="molecule type" value="Genomic_DNA"/>
</dbReference>